<name>A0A9D1DS79_9FIRM</name>
<organism evidence="2 3">
    <name type="scientific">Candidatus Gallacutalibacter pullicola</name>
    <dbReference type="NCBI Taxonomy" id="2840830"/>
    <lineage>
        <taxon>Bacteria</taxon>
        <taxon>Bacillati</taxon>
        <taxon>Bacillota</taxon>
        <taxon>Clostridia</taxon>
        <taxon>Eubacteriales</taxon>
        <taxon>Candidatus Gallacutalibacter</taxon>
    </lineage>
</organism>
<evidence type="ECO:0000259" key="1">
    <source>
        <dbReference type="Pfam" id="PF13569"/>
    </source>
</evidence>
<protein>
    <submittedName>
        <fullName evidence="2">DUF4132 domain-containing protein</fullName>
    </submittedName>
</protein>
<evidence type="ECO:0000313" key="2">
    <source>
        <dbReference type="EMBL" id="HIR58023.1"/>
    </source>
</evidence>
<reference evidence="2" key="2">
    <citation type="journal article" date="2021" name="PeerJ">
        <title>Extensive microbial diversity within the chicken gut microbiome revealed by metagenomics and culture.</title>
        <authorList>
            <person name="Gilroy R."/>
            <person name="Ravi A."/>
            <person name="Getino M."/>
            <person name="Pursley I."/>
            <person name="Horton D.L."/>
            <person name="Alikhan N.F."/>
            <person name="Baker D."/>
            <person name="Gharbi K."/>
            <person name="Hall N."/>
            <person name="Watson M."/>
            <person name="Adriaenssens E.M."/>
            <person name="Foster-Nyarko E."/>
            <person name="Jarju S."/>
            <person name="Secka A."/>
            <person name="Antonio M."/>
            <person name="Oren A."/>
            <person name="Chaudhuri R.R."/>
            <person name="La Ragione R."/>
            <person name="Hildebrand F."/>
            <person name="Pallen M.J."/>
        </authorList>
    </citation>
    <scope>NUCLEOTIDE SEQUENCE</scope>
    <source>
        <strain evidence="2">ChiSjej1B19-7085</strain>
    </source>
</reference>
<dbReference type="SUPFAM" id="SSF48371">
    <property type="entry name" value="ARM repeat"/>
    <property type="match status" value="1"/>
</dbReference>
<dbReference type="Proteomes" id="UP000886785">
    <property type="component" value="Unassembled WGS sequence"/>
</dbReference>
<dbReference type="InterPro" id="IPR016024">
    <property type="entry name" value="ARM-type_fold"/>
</dbReference>
<reference evidence="2" key="1">
    <citation type="submission" date="2020-10" db="EMBL/GenBank/DDBJ databases">
        <authorList>
            <person name="Gilroy R."/>
        </authorList>
    </citation>
    <scope>NUCLEOTIDE SEQUENCE</scope>
    <source>
        <strain evidence="2">ChiSjej1B19-7085</strain>
    </source>
</reference>
<feature type="domain" description="DUF4132" evidence="1">
    <location>
        <begin position="932"/>
        <end position="1118"/>
    </location>
</feature>
<dbReference type="EMBL" id="DVHF01000128">
    <property type="protein sequence ID" value="HIR58023.1"/>
    <property type="molecule type" value="Genomic_DNA"/>
</dbReference>
<dbReference type="Pfam" id="PF13569">
    <property type="entry name" value="DUF4132"/>
    <property type="match status" value="1"/>
</dbReference>
<dbReference type="InterPro" id="IPR025406">
    <property type="entry name" value="DUF4132"/>
</dbReference>
<dbReference type="AlphaFoldDB" id="A0A9D1DS79"/>
<comment type="caution">
    <text evidence="2">The sequence shown here is derived from an EMBL/GenBank/DDBJ whole genome shotgun (WGS) entry which is preliminary data.</text>
</comment>
<evidence type="ECO:0000313" key="3">
    <source>
        <dbReference type="Proteomes" id="UP000886785"/>
    </source>
</evidence>
<gene>
    <name evidence="2" type="ORF">IAA54_10170</name>
</gene>
<sequence>MKDPREEMKNRAAELRAKGSPIQESFDELHLSPEAVEKFDGYCADEISDEEYFKLLPSIDFFQKYGLNPVRTYNSFARTSDAIQWLMQRRGDSLPLKFMNLLFAIGGETIAALFQTGGYQLYQLSNFCETIGMTPAQRTAMWAAGYQDSFVGGGRIYQRLDAWKKPAEQIYHAMTLCKGYRGTYKALLAALFLLRVHTCKKEPVEDKENKIAEAVRILEQSFEHEFSEEIFKGSLSHEIDKCIQYAKNRKGFEASGGLLAKMKEAVGSLFRQEGAQLPLAAEIKRLRGERYDHTAYRIACVMACSGMFYSGELAAAFEILGRIHRDDMFRAFTALYGVVPYEEYVRMDPEKFLLPGYLIYLVNMGSGYCGVQVKLFFQKASIDSPKDYGEVIRISNLETAAVLMENLTPEQRRSGKFPMRENDLLVKLWQDMVSGKNQPYEQQIMDYVEGRIGTDQILPILDQMDSFTFRQSRGPRAINMTYSLMGMTEELKRTLVLMTSQQNYMLGSTFFETAGEHITDRSKEYLKAVYGEIPMKRFFGIFSAGIQTCYWYSYNDGLKKAFLNLLYGYVKDASEKNMREFLDCIGSCLAEARAQMLSSLVKADQWNIQYVIDFMGDSSKTVKEAVVKLLGEKWAQTSCEPKVLEKLKSKKAAEREMAIRILGKWGADQYKDALNVQLAAEKSAKLQSLIRATLDPSASTEVDTGTGGTIEDYIANIVKGNKKASLAWIYQTPCCPVHKKDGSDAPEEWMNALMLSYSTMAKLGINQQAAQIAAMLNTAELEQFAEEVFDKWMAAGAESKKKWVLYFASIHGGIRIVNRLKQQIQEWPKAARGAIAAEAVWALSLNPTDSALLIVDSISRKFKFRQVKNAAADALVYAAKELGITTEQLSDKIVPDLGFDADCSQIFDYGERKFKVYLNPALELEVYDESDKKLKNLPAPGKRDDEEKANAAYAQFKLVKKEMKTVVTTQKLRLELALATDRRWTVPEWKALFVSKPVMHQFAIGLVWGMYDGNELKETFRYMEDGTFNTREQDEYDLEEAGENNNIGLIHPVELTEDELAEWKEQLDDYEITQPFNQLDRPIYEVTEEEKNALEMTRMSGRKINGLSLSGKLLKSGWYRGSVLDGGGYYDFYTESESLKIGADLEFEGLYVGDENEETTIKGVKFYRAGTVERGSYVYDEIKDANQYKLGDVPKKYFSEILYQVDLATKPKAD</sequence>
<proteinExistence type="predicted"/>
<accession>A0A9D1DS79</accession>